<dbReference type="EMBL" id="CP000471">
    <property type="protein sequence ID" value="ABK45473.1"/>
    <property type="molecule type" value="Genomic_DNA"/>
</dbReference>
<evidence type="ECO:0008006" key="4">
    <source>
        <dbReference type="Google" id="ProtNLM"/>
    </source>
</evidence>
<protein>
    <recommendedName>
        <fullName evidence="4">Transmembrane protein</fullName>
    </recommendedName>
</protein>
<keyword evidence="1" id="KW-0472">Membrane</keyword>
<keyword evidence="1" id="KW-1133">Transmembrane helix</keyword>
<feature type="transmembrane region" description="Helical" evidence="1">
    <location>
        <begin position="333"/>
        <end position="355"/>
    </location>
</feature>
<evidence type="ECO:0000313" key="3">
    <source>
        <dbReference type="Proteomes" id="UP000002586"/>
    </source>
</evidence>
<dbReference type="STRING" id="156889.Mmc1_2982"/>
<feature type="transmembrane region" description="Helical" evidence="1">
    <location>
        <begin position="161"/>
        <end position="180"/>
    </location>
</feature>
<feature type="transmembrane region" description="Helical" evidence="1">
    <location>
        <begin position="395"/>
        <end position="413"/>
    </location>
</feature>
<organism evidence="2 3">
    <name type="scientific">Magnetococcus marinus (strain ATCC BAA-1437 / JCM 17883 / MC-1)</name>
    <dbReference type="NCBI Taxonomy" id="156889"/>
    <lineage>
        <taxon>Bacteria</taxon>
        <taxon>Pseudomonadati</taxon>
        <taxon>Pseudomonadota</taxon>
        <taxon>Magnetococcia</taxon>
        <taxon>Magnetococcales</taxon>
        <taxon>Magnetococcaceae</taxon>
        <taxon>Magnetococcus</taxon>
    </lineage>
</organism>
<dbReference type="AlphaFoldDB" id="A0LBY0"/>
<evidence type="ECO:0000313" key="2">
    <source>
        <dbReference type="EMBL" id="ABK45473.1"/>
    </source>
</evidence>
<dbReference type="Pfam" id="PF16933">
    <property type="entry name" value="PelG"/>
    <property type="match status" value="1"/>
</dbReference>
<dbReference type="InterPro" id="IPR031617">
    <property type="entry name" value="PelG"/>
</dbReference>
<evidence type="ECO:0000256" key="1">
    <source>
        <dbReference type="SAM" id="Phobius"/>
    </source>
</evidence>
<feature type="transmembrane region" description="Helical" evidence="1">
    <location>
        <begin position="229"/>
        <end position="251"/>
    </location>
</feature>
<feature type="transmembrane region" description="Helical" evidence="1">
    <location>
        <begin position="186"/>
        <end position="209"/>
    </location>
</feature>
<feature type="transmembrane region" description="Helical" evidence="1">
    <location>
        <begin position="103"/>
        <end position="125"/>
    </location>
</feature>
<dbReference type="eggNOG" id="COG4267">
    <property type="taxonomic scope" value="Bacteria"/>
</dbReference>
<feature type="transmembrane region" description="Helical" evidence="1">
    <location>
        <begin position="367"/>
        <end position="388"/>
    </location>
</feature>
<dbReference type="RefSeq" id="WP_011714537.1">
    <property type="nucleotide sequence ID" value="NC_008576.1"/>
</dbReference>
<proteinExistence type="predicted"/>
<feature type="transmembrane region" description="Helical" evidence="1">
    <location>
        <begin position="60"/>
        <end position="83"/>
    </location>
</feature>
<accession>A0LBY0</accession>
<feature type="transmembrane region" description="Helical" evidence="1">
    <location>
        <begin position="271"/>
        <end position="291"/>
    </location>
</feature>
<dbReference type="HOGENOM" id="CLU_043533_1_1_5"/>
<feature type="transmembrane region" description="Helical" evidence="1">
    <location>
        <begin position="419"/>
        <end position="440"/>
    </location>
</feature>
<dbReference type="OrthoDB" id="37830at2"/>
<reference evidence="2 3" key="2">
    <citation type="journal article" date="2012" name="Int. J. Syst. Evol. Microbiol.">
        <title>Magnetococcus marinus gen. nov., sp. nov., a marine, magnetotactic bacterium that represents a novel lineage (Magnetococcaceae fam. nov.; Magnetococcales ord. nov.) at the base of the Alphaproteobacteria.</title>
        <authorList>
            <person name="Bazylinski D.A."/>
            <person name="Williams T.J."/>
            <person name="Lefevre C.T."/>
            <person name="Berg R.J."/>
            <person name="Zhang C.L."/>
            <person name="Bowser S.S."/>
            <person name="Dean A.J."/>
            <person name="Beveridge T.J."/>
        </authorList>
    </citation>
    <scope>NUCLEOTIDE SEQUENCE [LARGE SCALE GENOMIC DNA]</scope>
    <source>
        <strain evidence="3">ATCC BAA-1437 / JCM 17883 / MC-1</strain>
    </source>
</reference>
<feature type="transmembrane region" description="Helical" evidence="1">
    <location>
        <begin position="137"/>
        <end position="156"/>
    </location>
</feature>
<sequence length="460" mass="52145">MAGIGFVLRNLTYKDNLMGLLAGFGYSALVATGPWLFTILSLSGSMALGSLFTTFEQQSTFRIIVIYNFAFSLVFSGPVVMVITRYLADLIYTRKVEHVPGTLLGGLILLFVLQAPLAIGFYIFAADLEVSNRIHGLSNYFLITGIWLVTVFITALKDYKFIIRIFIMGMTLGTLSNPILSMEFGVAGMLFGFNVGLAVIFFALTARVFAEYPYKVRRLFRFLPYFRKYWDLALIGLFFNMAAWMDKWIMWLAPESEQLVGGFPSYPNYDSAMFLAYLTIVPSMASFVLSMETSFYERYLKYYRDIQKHVTYEQIVANQKDLIRSIHNSGRNFFILQGGISITALVLAPTLFQAFGVNFLQLGMFRLGVLGAFYHAMLLFLNIALSYFDFRRHALAISGVFLLTNFTFSLISLKQGFPYYGYGYFAATAVTFGFSFLLVFHMLRNLPFHTFISSNDSVRG</sequence>
<keyword evidence="3" id="KW-1185">Reference proteome</keyword>
<dbReference type="Proteomes" id="UP000002586">
    <property type="component" value="Chromosome"/>
</dbReference>
<name>A0LBY0_MAGMM</name>
<keyword evidence="1" id="KW-0812">Transmembrane</keyword>
<dbReference type="KEGG" id="mgm:Mmc1_2982"/>
<reference evidence="3" key="1">
    <citation type="journal article" date="2009" name="Appl. Environ. Microbiol.">
        <title>Complete genome sequence of the chemolithoautotrophic marine magnetotactic coccus strain MC-1.</title>
        <authorList>
            <person name="Schubbe S."/>
            <person name="Williams T.J."/>
            <person name="Xie G."/>
            <person name="Kiss H.E."/>
            <person name="Brettin T.S."/>
            <person name="Martinez D."/>
            <person name="Ross C.A."/>
            <person name="Schuler D."/>
            <person name="Cox B.L."/>
            <person name="Nealson K.H."/>
            <person name="Bazylinski D.A."/>
        </authorList>
    </citation>
    <scope>NUCLEOTIDE SEQUENCE [LARGE SCALE GENOMIC DNA]</scope>
    <source>
        <strain evidence="3">ATCC BAA-1437 / JCM 17883 / MC-1</strain>
    </source>
</reference>
<gene>
    <name evidence="2" type="ordered locus">Mmc1_2982</name>
</gene>
<feature type="transmembrane region" description="Helical" evidence="1">
    <location>
        <begin position="20"/>
        <end position="40"/>
    </location>
</feature>